<dbReference type="AlphaFoldDB" id="A0A1L9VYR5"/>
<dbReference type="PANTHER" id="PTHR42973:SF54">
    <property type="entry name" value="FAD-BINDING PCMH-TYPE DOMAIN-CONTAINING PROTEIN"/>
    <property type="match status" value="1"/>
</dbReference>
<dbReference type="GO" id="GO:0016491">
    <property type="term" value="F:oxidoreductase activity"/>
    <property type="evidence" value="ECO:0007669"/>
    <property type="project" value="UniProtKB-KW"/>
</dbReference>
<keyword evidence="6" id="KW-1185">Reference proteome</keyword>
<dbReference type="GO" id="GO:0050660">
    <property type="term" value="F:flavin adenine dinucleotide binding"/>
    <property type="evidence" value="ECO:0007669"/>
    <property type="project" value="InterPro"/>
</dbReference>
<dbReference type="InterPro" id="IPR050416">
    <property type="entry name" value="FAD-linked_Oxidoreductase"/>
</dbReference>
<reference evidence="6" key="1">
    <citation type="journal article" date="2017" name="Genome Biol.">
        <title>Comparative genomics reveals high biological diversity and specific adaptations in the industrially and medically important fungal genus Aspergillus.</title>
        <authorList>
            <person name="de Vries R.P."/>
            <person name="Riley R."/>
            <person name="Wiebenga A."/>
            <person name="Aguilar-Osorio G."/>
            <person name="Amillis S."/>
            <person name="Uchima C.A."/>
            <person name="Anderluh G."/>
            <person name="Asadollahi M."/>
            <person name="Askin M."/>
            <person name="Barry K."/>
            <person name="Battaglia E."/>
            <person name="Bayram O."/>
            <person name="Benocci T."/>
            <person name="Braus-Stromeyer S.A."/>
            <person name="Caldana C."/>
            <person name="Canovas D."/>
            <person name="Cerqueira G.C."/>
            <person name="Chen F."/>
            <person name="Chen W."/>
            <person name="Choi C."/>
            <person name="Clum A."/>
            <person name="Dos Santos R.A."/>
            <person name="Damasio A.R."/>
            <person name="Diallinas G."/>
            <person name="Emri T."/>
            <person name="Fekete E."/>
            <person name="Flipphi M."/>
            <person name="Freyberg S."/>
            <person name="Gallo A."/>
            <person name="Gournas C."/>
            <person name="Habgood R."/>
            <person name="Hainaut M."/>
            <person name="Harispe M.L."/>
            <person name="Henrissat B."/>
            <person name="Hilden K.S."/>
            <person name="Hope R."/>
            <person name="Hossain A."/>
            <person name="Karabika E."/>
            <person name="Karaffa L."/>
            <person name="Karanyi Z."/>
            <person name="Krasevec N."/>
            <person name="Kuo A."/>
            <person name="Kusch H."/>
            <person name="LaButti K."/>
            <person name="Lagendijk E.L."/>
            <person name="Lapidus A."/>
            <person name="Levasseur A."/>
            <person name="Lindquist E."/>
            <person name="Lipzen A."/>
            <person name="Logrieco A.F."/>
            <person name="MacCabe A."/>
            <person name="Maekelae M.R."/>
            <person name="Malavazi I."/>
            <person name="Melin P."/>
            <person name="Meyer V."/>
            <person name="Mielnichuk N."/>
            <person name="Miskei M."/>
            <person name="Molnar A.P."/>
            <person name="Mule G."/>
            <person name="Ngan C.Y."/>
            <person name="Orejas M."/>
            <person name="Orosz E."/>
            <person name="Ouedraogo J.P."/>
            <person name="Overkamp K.M."/>
            <person name="Park H.-S."/>
            <person name="Perrone G."/>
            <person name="Piumi F."/>
            <person name="Punt P.J."/>
            <person name="Ram A.F."/>
            <person name="Ramon A."/>
            <person name="Rauscher S."/>
            <person name="Record E."/>
            <person name="Riano-Pachon D.M."/>
            <person name="Robert V."/>
            <person name="Roehrig J."/>
            <person name="Ruller R."/>
            <person name="Salamov A."/>
            <person name="Salih N.S."/>
            <person name="Samson R.A."/>
            <person name="Sandor E."/>
            <person name="Sanguinetti M."/>
            <person name="Schuetze T."/>
            <person name="Sepcic K."/>
            <person name="Shelest E."/>
            <person name="Sherlock G."/>
            <person name="Sophianopoulou V."/>
            <person name="Squina F.M."/>
            <person name="Sun H."/>
            <person name="Susca A."/>
            <person name="Todd R.B."/>
            <person name="Tsang A."/>
            <person name="Unkles S.E."/>
            <person name="van de Wiele N."/>
            <person name="van Rossen-Uffink D."/>
            <person name="Oliveira J.V."/>
            <person name="Vesth T.C."/>
            <person name="Visser J."/>
            <person name="Yu J.-H."/>
            <person name="Zhou M."/>
            <person name="Andersen M.R."/>
            <person name="Archer D.B."/>
            <person name="Baker S.E."/>
            <person name="Benoit I."/>
            <person name="Brakhage A.A."/>
            <person name="Braus G.H."/>
            <person name="Fischer R."/>
            <person name="Frisvad J.C."/>
            <person name="Goldman G.H."/>
            <person name="Houbraken J."/>
            <person name="Oakley B."/>
            <person name="Pocsi I."/>
            <person name="Scazzocchio C."/>
            <person name="Seiboth B."/>
            <person name="vanKuyk P.A."/>
            <person name="Wortman J."/>
            <person name="Dyer P.S."/>
            <person name="Grigoriev I.V."/>
        </authorList>
    </citation>
    <scope>NUCLEOTIDE SEQUENCE [LARGE SCALE GENOMIC DNA]</scope>
    <source>
        <strain evidence="6">CBS 516.65</strain>
    </source>
</reference>
<protein>
    <recommendedName>
        <fullName evidence="4">Berberine/berberine-like domain-containing protein</fullName>
    </recommendedName>
</protein>
<keyword evidence="3" id="KW-0560">Oxidoreductase</keyword>
<dbReference type="EMBL" id="KV878888">
    <property type="protein sequence ID" value="OJJ89039.1"/>
    <property type="molecule type" value="Genomic_DNA"/>
</dbReference>
<name>A0A1L9VYR5_ASPGL</name>
<evidence type="ECO:0000256" key="1">
    <source>
        <dbReference type="ARBA" id="ARBA00022630"/>
    </source>
</evidence>
<dbReference type="GeneID" id="34455931"/>
<feature type="non-terminal residue" evidence="5">
    <location>
        <position position="1"/>
    </location>
</feature>
<dbReference type="PANTHER" id="PTHR42973">
    <property type="entry name" value="BINDING OXIDOREDUCTASE, PUTATIVE (AFU_ORTHOLOGUE AFUA_1G17690)-RELATED"/>
    <property type="match status" value="1"/>
</dbReference>
<dbReference type="InterPro" id="IPR016169">
    <property type="entry name" value="FAD-bd_PCMH_sub2"/>
</dbReference>
<dbReference type="Gene3D" id="3.40.462.20">
    <property type="match status" value="1"/>
</dbReference>
<evidence type="ECO:0000256" key="2">
    <source>
        <dbReference type="ARBA" id="ARBA00022827"/>
    </source>
</evidence>
<dbReference type="STRING" id="1160497.A0A1L9VYR5"/>
<dbReference type="OrthoDB" id="2151789at2759"/>
<dbReference type="Pfam" id="PF08031">
    <property type="entry name" value="BBE"/>
    <property type="match status" value="1"/>
</dbReference>
<feature type="domain" description="Berberine/berberine-like" evidence="4">
    <location>
        <begin position="221"/>
        <end position="257"/>
    </location>
</feature>
<dbReference type="Proteomes" id="UP000184300">
    <property type="component" value="Unassembled WGS sequence"/>
</dbReference>
<dbReference type="VEuPathDB" id="FungiDB:ASPGLDRAFT_115209"/>
<dbReference type="InterPro" id="IPR012951">
    <property type="entry name" value="BBE"/>
</dbReference>
<organism evidence="5 6">
    <name type="scientific">Aspergillus glaucus CBS 516.65</name>
    <dbReference type="NCBI Taxonomy" id="1160497"/>
    <lineage>
        <taxon>Eukaryota</taxon>
        <taxon>Fungi</taxon>
        <taxon>Dikarya</taxon>
        <taxon>Ascomycota</taxon>
        <taxon>Pezizomycotina</taxon>
        <taxon>Eurotiomycetes</taxon>
        <taxon>Eurotiomycetidae</taxon>
        <taxon>Eurotiales</taxon>
        <taxon>Aspergillaceae</taxon>
        <taxon>Aspergillus</taxon>
        <taxon>Aspergillus subgen. Aspergillus</taxon>
    </lineage>
</organism>
<keyword evidence="1" id="KW-0285">Flavoprotein</keyword>
<proteinExistence type="predicted"/>
<keyword evidence="2" id="KW-0274">FAD</keyword>
<evidence type="ECO:0000259" key="4">
    <source>
        <dbReference type="Pfam" id="PF08031"/>
    </source>
</evidence>
<evidence type="ECO:0000313" key="5">
    <source>
        <dbReference type="EMBL" id="OJJ89039.1"/>
    </source>
</evidence>
<accession>A0A1L9VYR5</accession>
<evidence type="ECO:0000313" key="6">
    <source>
        <dbReference type="Proteomes" id="UP000184300"/>
    </source>
</evidence>
<dbReference type="Gene3D" id="3.30.465.10">
    <property type="match status" value="1"/>
</dbReference>
<evidence type="ECO:0000256" key="3">
    <source>
        <dbReference type="ARBA" id="ARBA00023002"/>
    </source>
</evidence>
<dbReference type="RefSeq" id="XP_022405701.1">
    <property type="nucleotide sequence ID" value="XM_022539670.1"/>
</dbReference>
<sequence>IRAVPQTQFYSGQKSYSADKRDTIADIAYELTTGSSKSDTAMSFYFDFGYDQETDNYTLTFTQEYSQPIFNPRPFYRLNRVPSESSTIRIDWSTSFSREVDSETPPGGRNLFATVSYYPPADLNRQIQDIMIEELQSVKKTPGFLPNLVIQPLYEASIRASKERGGSAAGLDANGPLTVVLLTTLWNNASENDAMNTFVSNWVEKSTAVTRDAGEHHPWMYINYASKEQDPYGGYGEENLERLGRIQRSVDPDGVFTSRGLCRGVFQVTVKARS</sequence>
<gene>
    <name evidence="5" type="ORF">ASPGLDRAFT_115209</name>
</gene>